<dbReference type="RefSeq" id="WP_262564715.1">
    <property type="nucleotide sequence ID" value="NZ_JAOQJE010000016.1"/>
</dbReference>
<keyword evidence="3" id="KW-1185">Reference proteome</keyword>
<comment type="caution">
    <text evidence="2">The sequence shown here is derived from an EMBL/GenBank/DDBJ whole genome shotgun (WGS) entry which is preliminary data.</text>
</comment>
<name>A0ABT2U6A2_9FIRM</name>
<dbReference type="SUPFAM" id="SSF52540">
    <property type="entry name" value="P-loop containing nucleoside triphosphate hydrolases"/>
    <property type="match status" value="1"/>
</dbReference>
<dbReference type="Pfam" id="PF13614">
    <property type="entry name" value="AAA_31"/>
    <property type="match status" value="1"/>
</dbReference>
<dbReference type="InterPro" id="IPR050678">
    <property type="entry name" value="DNA_Partitioning_ATPase"/>
</dbReference>
<dbReference type="PANTHER" id="PTHR13696:SF99">
    <property type="entry name" value="COBYRINIC ACID AC-DIAMIDE SYNTHASE"/>
    <property type="match status" value="1"/>
</dbReference>
<reference evidence="2 3" key="1">
    <citation type="journal article" date="2021" name="ISME Commun">
        <title>Automated analysis of genomic sequences facilitates high-throughput and comprehensive description of bacteria.</title>
        <authorList>
            <person name="Hitch T.C.A."/>
        </authorList>
    </citation>
    <scope>NUCLEOTIDE SEQUENCE [LARGE SCALE GENOMIC DNA]</scope>
    <source>
        <strain evidence="2 3">Sanger_34</strain>
    </source>
</reference>
<feature type="domain" description="AAA" evidence="1">
    <location>
        <begin position="5"/>
        <end position="197"/>
    </location>
</feature>
<evidence type="ECO:0000313" key="2">
    <source>
        <dbReference type="EMBL" id="MCU6790153.1"/>
    </source>
</evidence>
<dbReference type="Proteomes" id="UP001652397">
    <property type="component" value="Unassembled WGS sequence"/>
</dbReference>
<accession>A0ABT2U6A2</accession>
<dbReference type="InterPro" id="IPR027417">
    <property type="entry name" value="P-loop_NTPase"/>
</dbReference>
<dbReference type="PANTHER" id="PTHR13696">
    <property type="entry name" value="P-LOOP CONTAINING NUCLEOSIDE TRIPHOSPHATE HYDROLASE"/>
    <property type="match status" value="1"/>
</dbReference>
<protein>
    <submittedName>
        <fullName evidence="2">ParA family protein</fullName>
    </submittedName>
</protein>
<dbReference type="CDD" id="cd02042">
    <property type="entry name" value="ParAB_family"/>
    <property type="match status" value="1"/>
</dbReference>
<sequence>MRVITISIVNIKGGTGKTTTTYNLGAALAARGKRVLLVDNDPQGSLTKSLGYDPKQMTVTLAALMSQVIDAPEQLESGLNKAIQHQDTLDLCPANQKLSGILTRLIVMQASGSMFPQSDNDTNPVFVLRSVLAPLAARYDYILIDCSPHPDLQMINALAASDSVIVPIQAHYLDAEGLPDTLELVRRVRQTYQPNLSVRGLLLTMYKGRTLLSRMVREQIEETYGSQIPVFEQPIDYSVRVAEHPAYGESLLAYAPDCPAAQSYTHLAEEVLRHESA</sequence>
<evidence type="ECO:0000313" key="3">
    <source>
        <dbReference type="Proteomes" id="UP001652397"/>
    </source>
</evidence>
<gene>
    <name evidence="2" type="ORF">OCV66_13800</name>
</gene>
<dbReference type="Gene3D" id="3.40.50.300">
    <property type="entry name" value="P-loop containing nucleotide triphosphate hydrolases"/>
    <property type="match status" value="1"/>
</dbReference>
<evidence type="ECO:0000259" key="1">
    <source>
        <dbReference type="Pfam" id="PF13614"/>
    </source>
</evidence>
<proteinExistence type="predicted"/>
<dbReference type="EMBL" id="JAOQJE010000016">
    <property type="protein sequence ID" value="MCU6790153.1"/>
    <property type="molecule type" value="Genomic_DNA"/>
</dbReference>
<organism evidence="2 3">
    <name type="scientific">Agathobaculum ammoniilyticum</name>
    <dbReference type="NCBI Taxonomy" id="2981778"/>
    <lineage>
        <taxon>Bacteria</taxon>
        <taxon>Bacillati</taxon>
        <taxon>Bacillota</taxon>
        <taxon>Clostridia</taxon>
        <taxon>Eubacteriales</taxon>
        <taxon>Butyricicoccaceae</taxon>
        <taxon>Agathobaculum</taxon>
    </lineage>
</organism>
<dbReference type="InterPro" id="IPR025669">
    <property type="entry name" value="AAA_dom"/>
</dbReference>